<gene>
    <name evidence="6" type="ORF">H6A12_04350</name>
</gene>
<organism evidence="6 7">
    <name type="scientific">Merdimmobilis hominis</name>
    <dbReference type="NCBI Taxonomy" id="2897707"/>
    <lineage>
        <taxon>Bacteria</taxon>
        <taxon>Bacillati</taxon>
        <taxon>Bacillota</taxon>
        <taxon>Clostridia</taxon>
        <taxon>Eubacteriales</taxon>
        <taxon>Oscillospiraceae</taxon>
        <taxon>Merdimmobilis</taxon>
    </lineage>
</organism>
<dbReference type="Gene3D" id="1.10.357.10">
    <property type="entry name" value="Tetracycline Repressor, domain 2"/>
    <property type="match status" value="1"/>
</dbReference>
<dbReference type="AlphaFoldDB" id="A0A938X537"/>
<evidence type="ECO:0000256" key="2">
    <source>
        <dbReference type="ARBA" id="ARBA00023125"/>
    </source>
</evidence>
<dbReference type="Pfam" id="PF00440">
    <property type="entry name" value="TetR_N"/>
    <property type="match status" value="1"/>
</dbReference>
<dbReference type="RefSeq" id="WP_087180068.1">
    <property type="nucleotide sequence ID" value="NZ_JACJKY010000005.1"/>
</dbReference>
<dbReference type="EMBL" id="JACJKY010000005">
    <property type="protein sequence ID" value="MBM6920386.1"/>
    <property type="molecule type" value="Genomic_DNA"/>
</dbReference>
<feature type="DNA-binding region" description="H-T-H motif" evidence="4">
    <location>
        <begin position="29"/>
        <end position="48"/>
    </location>
</feature>
<keyword evidence="3" id="KW-0804">Transcription</keyword>
<sequence length="206" mass="24009">MPRDKTDTHNKLLPCIKQEFLEHGYEKASMQNIARRAGITAAGIYRHFPSKEAMFTAMVEPVTSDFLKMCDVSMEETYSRLSDDDFLKNFNEFRTEKNRESINFMYDNYDVFRLLLVCSKGTSYESFQERLVEIEMQGIIDLFGVLEKRGLPHKTVTDNELHILCTTFVTALCETIKHEYTREQALKHLDFIGKMLYPGMKEVLGF</sequence>
<dbReference type="PANTHER" id="PTHR30055">
    <property type="entry name" value="HTH-TYPE TRANSCRIPTIONAL REGULATOR RUTR"/>
    <property type="match status" value="1"/>
</dbReference>
<reference evidence="6" key="2">
    <citation type="journal article" date="2021" name="Sci. Rep.">
        <title>The distribution of antibiotic resistance genes in chicken gut microbiota commensals.</title>
        <authorList>
            <person name="Juricova H."/>
            <person name="Matiasovicova J."/>
            <person name="Kubasova T."/>
            <person name="Cejkova D."/>
            <person name="Rychlik I."/>
        </authorList>
    </citation>
    <scope>NUCLEOTIDE SEQUENCE</scope>
    <source>
        <strain evidence="6">An559</strain>
    </source>
</reference>
<dbReference type="GO" id="GO:0000976">
    <property type="term" value="F:transcription cis-regulatory region binding"/>
    <property type="evidence" value="ECO:0007669"/>
    <property type="project" value="TreeGrafter"/>
</dbReference>
<dbReference type="InterPro" id="IPR001647">
    <property type="entry name" value="HTH_TetR"/>
</dbReference>
<dbReference type="PROSITE" id="PS01081">
    <property type="entry name" value="HTH_TETR_1"/>
    <property type="match status" value="1"/>
</dbReference>
<dbReference type="GO" id="GO:0003700">
    <property type="term" value="F:DNA-binding transcription factor activity"/>
    <property type="evidence" value="ECO:0007669"/>
    <property type="project" value="TreeGrafter"/>
</dbReference>
<name>A0A938X537_9FIRM</name>
<evidence type="ECO:0000256" key="3">
    <source>
        <dbReference type="ARBA" id="ARBA00023163"/>
    </source>
</evidence>
<feature type="domain" description="HTH tetR-type" evidence="5">
    <location>
        <begin position="6"/>
        <end position="66"/>
    </location>
</feature>
<protein>
    <submittedName>
        <fullName evidence="6">TetR/AcrR family transcriptional regulator</fullName>
    </submittedName>
</protein>
<comment type="caution">
    <text evidence="6">The sequence shown here is derived from an EMBL/GenBank/DDBJ whole genome shotgun (WGS) entry which is preliminary data.</text>
</comment>
<keyword evidence="7" id="KW-1185">Reference proteome</keyword>
<dbReference type="SUPFAM" id="SSF46689">
    <property type="entry name" value="Homeodomain-like"/>
    <property type="match status" value="1"/>
</dbReference>
<keyword evidence="2 4" id="KW-0238">DNA-binding</keyword>
<dbReference type="InterPro" id="IPR050109">
    <property type="entry name" value="HTH-type_TetR-like_transc_reg"/>
</dbReference>
<evidence type="ECO:0000313" key="6">
    <source>
        <dbReference type="EMBL" id="MBM6920386.1"/>
    </source>
</evidence>
<dbReference type="Proteomes" id="UP000774750">
    <property type="component" value="Unassembled WGS sequence"/>
</dbReference>
<dbReference type="PRINTS" id="PR00455">
    <property type="entry name" value="HTHTETR"/>
</dbReference>
<dbReference type="PANTHER" id="PTHR30055:SF234">
    <property type="entry name" value="HTH-TYPE TRANSCRIPTIONAL REGULATOR BETI"/>
    <property type="match status" value="1"/>
</dbReference>
<dbReference type="InterPro" id="IPR009057">
    <property type="entry name" value="Homeodomain-like_sf"/>
</dbReference>
<reference evidence="6" key="1">
    <citation type="submission" date="2020-08" db="EMBL/GenBank/DDBJ databases">
        <authorList>
            <person name="Cejkova D."/>
            <person name="Kubasova T."/>
            <person name="Jahodarova E."/>
            <person name="Rychlik I."/>
        </authorList>
    </citation>
    <scope>NUCLEOTIDE SEQUENCE</scope>
    <source>
        <strain evidence="6">An559</strain>
    </source>
</reference>
<keyword evidence="1" id="KW-0805">Transcription regulation</keyword>
<dbReference type="InterPro" id="IPR023772">
    <property type="entry name" value="DNA-bd_HTH_TetR-type_CS"/>
</dbReference>
<dbReference type="PROSITE" id="PS50977">
    <property type="entry name" value="HTH_TETR_2"/>
    <property type="match status" value="1"/>
</dbReference>
<evidence type="ECO:0000313" key="7">
    <source>
        <dbReference type="Proteomes" id="UP000774750"/>
    </source>
</evidence>
<accession>A0A938X537</accession>
<evidence type="ECO:0000256" key="4">
    <source>
        <dbReference type="PROSITE-ProRule" id="PRU00335"/>
    </source>
</evidence>
<evidence type="ECO:0000259" key="5">
    <source>
        <dbReference type="PROSITE" id="PS50977"/>
    </source>
</evidence>
<proteinExistence type="predicted"/>
<evidence type="ECO:0000256" key="1">
    <source>
        <dbReference type="ARBA" id="ARBA00023015"/>
    </source>
</evidence>